<dbReference type="Pfam" id="PF12685">
    <property type="entry name" value="SpoIIIAH"/>
    <property type="match status" value="1"/>
</dbReference>
<reference evidence="1" key="1">
    <citation type="submission" date="2019-08" db="EMBL/GenBank/DDBJ databases">
        <authorList>
            <person name="Kucharzyk K."/>
            <person name="Murdoch R.W."/>
            <person name="Higgins S."/>
            <person name="Loffler F."/>
        </authorList>
    </citation>
    <scope>NUCLEOTIDE SEQUENCE</scope>
</reference>
<dbReference type="InterPro" id="IPR038503">
    <property type="entry name" value="SpoIIIAH_sf"/>
</dbReference>
<organism evidence="1">
    <name type="scientific">bioreactor metagenome</name>
    <dbReference type="NCBI Taxonomy" id="1076179"/>
    <lineage>
        <taxon>unclassified sequences</taxon>
        <taxon>metagenomes</taxon>
        <taxon>ecological metagenomes</taxon>
    </lineage>
</organism>
<proteinExistence type="predicted"/>
<name>A0A645HFN8_9ZZZZ</name>
<dbReference type="EMBL" id="VSSQ01092264">
    <property type="protein sequence ID" value="MPN37550.1"/>
    <property type="molecule type" value="Genomic_DNA"/>
</dbReference>
<accession>A0A645HFN8</accession>
<sequence>MFAQFRSDKEETRAKEIEYLDSVINSGEADQEVLNEAMSQKVALTSFMEQETNIEGLLKSAGYQDAVVTVSADSVNVVVAEAALSDDQAVQILEIVKDETGQSAQNIKIIPQG</sequence>
<dbReference type="InterPro" id="IPR024232">
    <property type="entry name" value="SpoIIIAH"/>
</dbReference>
<gene>
    <name evidence="1" type="primary">spoIIIAH_2</name>
    <name evidence="1" type="ORF">SDC9_185070</name>
</gene>
<evidence type="ECO:0000313" key="1">
    <source>
        <dbReference type="EMBL" id="MPN37550.1"/>
    </source>
</evidence>
<dbReference type="AlphaFoldDB" id="A0A645HFN8"/>
<protein>
    <submittedName>
        <fullName evidence="1">Stage III sporulation protein AH</fullName>
    </submittedName>
</protein>
<dbReference type="Gene3D" id="1.10.287.4300">
    <property type="entry name" value="Stage III sporulation protein AH-like"/>
    <property type="match status" value="1"/>
</dbReference>
<comment type="caution">
    <text evidence="1">The sequence shown here is derived from an EMBL/GenBank/DDBJ whole genome shotgun (WGS) entry which is preliminary data.</text>
</comment>